<gene>
    <name evidence="1" type="ORF">H9S92_05080</name>
</gene>
<dbReference type="EMBL" id="JACSIT010000067">
    <property type="protein sequence ID" value="MBC6993522.1"/>
    <property type="molecule type" value="Genomic_DNA"/>
</dbReference>
<accession>A0A923TCA7</accession>
<dbReference type="RefSeq" id="WP_187465625.1">
    <property type="nucleotide sequence ID" value="NZ_JACSIT010000067.1"/>
</dbReference>
<dbReference type="Proteomes" id="UP000650081">
    <property type="component" value="Unassembled WGS sequence"/>
</dbReference>
<dbReference type="SUPFAM" id="SSF48452">
    <property type="entry name" value="TPR-like"/>
    <property type="match status" value="1"/>
</dbReference>
<organism evidence="1 2">
    <name type="scientific">Neolewinella lacunae</name>
    <dbReference type="NCBI Taxonomy" id="1517758"/>
    <lineage>
        <taxon>Bacteria</taxon>
        <taxon>Pseudomonadati</taxon>
        <taxon>Bacteroidota</taxon>
        <taxon>Saprospiria</taxon>
        <taxon>Saprospirales</taxon>
        <taxon>Lewinellaceae</taxon>
        <taxon>Neolewinella</taxon>
    </lineage>
</organism>
<sequence length="471" mass="55288">MNSTKLLQILKTLDPGEWEKLYFFLQSPYFTQEKVSPRLFTLLHPYFADSAAGLPKAETLFQALWPDQPFDRKQLNYALSRLNKLTERFLVFQQLEQQTDRQQLTALEVFSERHLEKHLAATQRSFNERLLPAPDEKDDFYLVRSDYADLLDQHYVRTKARKQDNNIQLATDDLDRFYYFRRLRYACSMLDRQNILEANYRIGLSQAWLDHLEGSTLVEEPMIGLYLTIFRALQEEEQEQHFRELKSRLLQLVGKGLAESLAEPLLFAINYCARKIRAGQEAYVKEAIDLYHRGIDSGLLLQDGQVSPWTYTNLVKLTLRLQQYAEAREFISKYTDLLPESFRENAHNYNYAELLYCTNEKEKAQEYLNRVAFSDLGYYLGARVLLAKIYYETDAEEALLSLLASFTIFLQRNKQISRNLKKTYLNFCQLLSRLLRTEPGKTGKIIDLITHTQPLTDRSWLLALAQEKSRT</sequence>
<proteinExistence type="predicted"/>
<reference evidence="1" key="1">
    <citation type="submission" date="2020-08" db="EMBL/GenBank/DDBJ databases">
        <title>Lewinella bacteria from marine environments.</title>
        <authorList>
            <person name="Zhong Y."/>
        </authorList>
    </citation>
    <scope>NUCLEOTIDE SEQUENCE</scope>
    <source>
        <strain evidence="1">KCTC 42187</strain>
    </source>
</reference>
<evidence type="ECO:0000313" key="2">
    <source>
        <dbReference type="Proteomes" id="UP000650081"/>
    </source>
</evidence>
<dbReference type="AlphaFoldDB" id="A0A923TCA7"/>
<name>A0A923TCA7_9BACT</name>
<dbReference type="Gene3D" id="1.25.40.10">
    <property type="entry name" value="Tetratricopeptide repeat domain"/>
    <property type="match status" value="1"/>
</dbReference>
<comment type="caution">
    <text evidence="1">The sequence shown here is derived from an EMBL/GenBank/DDBJ whole genome shotgun (WGS) entry which is preliminary data.</text>
</comment>
<protein>
    <submittedName>
        <fullName evidence="1">Uncharacterized protein</fullName>
    </submittedName>
</protein>
<evidence type="ECO:0000313" key="1">
    <source>
        <dbReference type="EMBL" id="MBC6993522.1"/>
    </source>
</evidence>
<dbReference type="InterPro" id="IPR011990">
    <property type="entry name" value="TPR-like_helical_dom_sf"/>
</dbReference>
<keyword evidence="2" id="KW-1185">Reference proteome</keyword>